<gene>
    <name evidence="1" type="ORF">GCM10007108_13470</name>
</gene>
<evidence type="ECO:0000313" key="2">
    <source>
        <dbReference type="Proteomes" id="UP000632195"/>
    </source>
</evidence>
<dbReference type="EMBL" id="BMNY01000002">
    <property type="protein sequence ID" value="GGM76700.1"/>
    <property type="molecule type" value="Genomic_DNA"/>
</dbReference>
<proteinExistence type="predicted"/>
<reference evidence="1" key="2">
    <citation type="submission" date="2022-09" db="EMBL/GenBank/DDBJ databases">
        <authorList>
            <person name="Sun Q."/>
            <person name="Ohkuma M."/>
        </authorList>
    </citation>
    <scope>NUCLEOTIDE SEQUENCE</scope>
    <source>
        <strain evidence="1">JCM 13583</strain>
    </source>
</reference>
<organism evidence="1 2">
    <name type="scientific">Thermogymnomonas acidicola</name>
    <dbReference type="NCBI Taxonomy" id="399579"/>
    <lineage>
        <taxon>Archaea</taxon>
        <taxon>Methanobacteriati</taxon>
        <taxon>Thermoplasmatota</taxon>
        <taxon>Thermoplasmata</taxon>
        <taxon>Thermoplasmatales</taxon>
        <taxon>Thermogymnomonas</taxon>
    </lineage>
</organism>
<dbReference type="SUPFAM" id="SSF53448">
    <property type="entry name" value="Nucleotide-diphospho-sugar transferases"/>
    <property type="match status" value="1"/>
</dbReference>
<comment type="caution">
    <text evidence="1">The sequence shown here is derived from an EMBL/GenBank/DDBJ whole genome shotgun (WGS) entry which is preliminary data.</text>
</comment>
<keyword evidence="2" id="KW-1185">Reference proteome</keyword>
<protein>
    <submittedName>
        <fullName evidence="1">Uncharacterized protein</fullName>
    </submittedName>
</protein>
<dbReference type="Gene3D" id="3.90.550.10">
    <property type="entry name" value="Spore Coat Polysaccharide Biosynthesis Protein SpsA, Chain A"/>
    <property type="match status" value="1"/>
</dbReference>
<accession>A0AA37FBL9</accession>
<sequence length="337" mass="37719">MGVSITIPTIPARIHLLEHLLGELQGQTFGDFEVNLIVPRGEGIAYRYLRDVYELKLNVLEQEGKGILNAMNLAFKVSEAININLDDDVSVSPEHIERYVEVFERSSEIGLVGGLINGQLPVTGSLAGKFPQFLRLTYLLDNQPIDPGMRTYSVFFNSAGYLCGFPSRCSSNPRSMAPVGMNMAWRREAVSDLILPEFEKPLGSCYESYAAIHAFRKGLTTIISNIDARITGDQNSLSRSNDPISMRIRLIDVLFSPLVLKAMGFELDYKRIERIKKLMRLTSRLGVAEAKIWFDTIGLIMGNIDQVSSQDDLKLLHDRYVKERIQTISVSASQGNE</sequence>
<dbReference type="RefSeq" id="WP_188681475.1">
    <property type="nucleotide sequence ID" value="NZ_BMNY01000002.1"/>
</dbReference>
<reference evidence="1" key="1">
    <citation type="journal article" date="2014" name="Int. J. Syst. Evol. Microbiol.">
        <title>Complete genome sequence of Corynebacterium casei LMG S-19264T (=DSM 44701T), isolated from a smear-ripened cheese.</title>
        <authorList>
            <consortium name="US DOE Joint Genome Institute (JGI-PGF)"/>
            <person name="Walter F."/>
            <person name="Albersmeier A."/>
            <person name="Kalinowski J."/>
            <person name="Ruckert C."/>
        </authorList>
    </citation>
    <scope>NUCLEOTIDE SEQUENCE</scope>
    <source>
        <strain evidence="1">JCM 13583</strain>
    </source>
</reference>
<dbReference type="AlphaFoldDB" id="A0AA37FBL9"/>
<dbReference type="Proteomes" id="UP000632195">
    <property type="component" value="Unassembled WGS sequence"/>
</dbReference>
<name>A0AA37FBL9_9ARCH</name>
<evidence type="ECO:0000313" key="1">
    <source>
        <dbReference type="EMBL" id="GGM76700.1"/>
    </source>
</evidence>
<dbReference type="InterPro" id="IPR029044">
    <property type="entry name" value="Nucleotide-diphossugar_trans"/>
</dbReference>
<dbReference type="CDD" id="cd00761">
    <property type="entry name" value="Glyco_tranf_GTA_type"/>
    <property type="match status" value="1"/>
</dbReference>